<keyword evidence="5" id="KW-1185">Reference proteome</keyword>
<dbReference type="PANTHER" id="PTHR33147">
    <property type="entry name" value="DEFENSIN-LIKE PROTEIN 1"/>
    <property type="match status" value="1"/>
</dbReference>
<dbReference type="GO" id="GO:0009505">
    <property type="term" value="C:plant-type cell wall"/>
    <property type="evidence" value="ECO:0007669"/>
    <property type="project" value="TreeGrafter"/>
</dbReference>
<dbReference type="SUPFAM" id="SSF57095">
    <property type="entry name" value="Scorpion toxin-like"/>
    <property type="match status" value="1"/>
</dbReference>
<dbReference type="EnsemblPlants" id="Kaladp0040s0601.1.v1.1">
    <property type="protein sequence ID" value="Kaladp0040s0601.1.v1.1.CDS.1"/>
    <property type="gene ID" value="Kaladp0040s0601.v1.1"/>
</dbReference>
<proteinExistence type="predicted"/>
<evidence type="ECO:0000256" key="2">
    <source>
        <dbReference type="ARBA" id="ARBA00023157"/>
    </source>
</evidence>
<dbReference type="OMA" id="RHRCFCR"/>
<accession>A0A7N0ZVJ2</accession>
<name>A0A7N0ZVJ2_KALFE</name>
<sequence>MGLTAVAKARECETLSQFFKGLCLLADNCAYACQKEGFSGGHCRGFRRRCFCTKDCESFFLN</sequence>
<dbReference type="GO" id="GO:0006952">
    <property type="term" value="P:defense response"/>
    <property type="evidence" value="ECO:0007669"/>
    <property type="project" value="InterPro"/>
</dbReference>
<dbReference type="InterPro" id="IPR036574">
    <property type="entry name" value="Scorpion_toxin-like_sf"/>
</dbReference>
<evidence type="ECO:0000313" key="4">
    <source>
        <dbReference type="EnsemblPlants" id="Kaladp0040s0601.1.v1.1.CDS.1"/>
    </source>
</evidence>
<feature type="domain" description="Knottins-like" evidence="3">
    <location>
        <begin position="11"/>
        <end position="56"/>
    </location>
</feature>
<dbReference type="CDD" id="cd00107">
    <property type="entry name" value="Knot1"/>
    <property type="match status" value="1"/>
</dbReference>
<dbReference type="Gramene" id="Kaladp0040s0601.1.v1.1">
    <property type="protein sequence ID" value="Kaladp0040s0601.1.v1.1.CDS.1"/>
    <property type="gene ID" value="Kaladp0040s0601.v1.1"/>
</dbReference>
<dbReference type="InterPro" id="IPR003614">
    <property type="entry name" value="Knottins"/>
</dbReference>
<dbReference type="PRINTS" id="PR00288">
    <property type="entry name" value="PUROTHIONIN"/>
</dbReference>
<organism evidence="4 5">
    <name type="scientific">Kalanchoe fedtschenkoi</name>
    <name type="common">Lavender scallops</name>
    <name type="synonym">South American air plant</name>
    <dbReference type="NCBI Taxonomy" id="63787"/>
    <lineage>
        <taxon>Eukaryota</taxon>
        <taxon>Viridiplantae</taxon>
        <taxon>Streptophyta</taxon>
        <taxon>Embryophyta</taxon>
        <taxon>Tracheophyta</taxon>
        <taxon>Spermatophyta</taxon>
        <taxon>Magnoliopsida</taxon>
        <taxon>eudicotyledons</taxon>
        <taxon>Gunneridae</taxon>
        <taxon>Pentapetalae</taxon>
        <taxon>Saxifragales</taxon>
        <taxon>Crassulaceae</taxon>
        <taxon>Kalanchoe</taxon>
    </lineage>
</organism>
<dbReference type="PANTHER" id="PTHR33147:SF129">
    <property type="entry name" value="DEFENSIN-LIKE PROTEIN 2-RELATED"/>
    <property type="match status" value="1"/>
</dbReference>
<dbReference type="Proteomes" id="UP000594263">
    <property type="component" value="Unplaced"/>
</dbReference>
<dbReference type="InterPro" id="IPR008176">
    <property type="entry name" value="Defensin_plant"/>
</dbReference>
<dbReference type="Gene3D" id="3.30.30.10">
    <property type="entry name" value="Knottin, scorpion toxin-like"/>
    <property type="match status" value="1"/>
</dbReference>
<dbReference type="GO" id="GO:0005739">
    <property type="term" value="C:mitochondrion"/>
    <property type="evidence" value="ECO:0007669"/>
    <property type="project" value="TreeGrafter"/>
</dbReference>
<evidence type="ECO:0000259" key="3">
    <source>
        <dbReference type="SMART" id="SM00505"/>
    </source>
</evidence>
<dbReference type="AlphaFoldDB" id="A0A7N0ZVJ2"/>
<dbReference type="PROSITE" id="PS00940">
    <property type="entry name" value="GAMMA_THIONIN"/>
    <property type="match status" value="1"/>
</dbReference>
<dbReference type="SMART" id="SM00505">
    <property type="entry name" value="Knot1"/>
    <property type="match status" value="1"/>
</dbReference>
<evidence type="ECO:0000256" key="1">
    <source>
        <dbReference type="ARBA" id="ARBA00022729"/>
    </source>
</evidence>
<protein>
    <recommendedName>
        <fullName evidence="3">Knottins-like domain-containing protein</fullName>
    </recommendedName>
</protein>
<keyword evidence="1" id="KW-0732">Signal</keyword>
<dbReference type="Pfam" id="PF00304">
    <property type="entry name" value="Gamma-thionin"/>
    <property type="match status" value="1"/>
</dbReference>
<evidence type="ECO:0000313" key="5">
    <source>
        <dbReference type="Proteomes" id="UP000594263"/>
    </source>
</evidence>
<keyword evidence="2" id="KW-1015">Disulfide bond</keyword>
<reference evidence="4" key="1">
    <citation type="submission" date="2021-01" db="UniProtKB">
        <authorList>
            <consortium name="EnsemblPlants"/>
        </authorList>
    </citation>
    <scope>IDENTIFICATION</scope>
</reference>